<dbReference type="STRING" id="597456.A0A0L7RHN9"/>
<dbReference type="InterPro" id="IPR001715">
    <property type="entry name" value="CH_dom"/>
</dbReference>
<dbReference type="PANTHER" id="PTHR12509">
    <property type="entry name" value="SPERMATOGENESIS-ASSOCIATED 4-RELATED"/>
    <property type="match status" value="1"/>
</dbReference>
<organism evidence="3 4">
    <name type="scientific">Habropoda laboriosa</name>
    <dbReference type="NCBI Taxonomy" id="597456"/>
    <lineage>
        <taxon>Eukaryota</taxon>
        <taxon>Metazoa</taxon>
        <taxon>Ecdysozoa</taxon>
        <taxon>Arthropoda</taxon>
        <taxon>Hexapoda</taxon>
        <taxon>Insecta</taxon>
        <taxon>Pterygota</taxon>
        <taxon>Neoptera</taxon>
        <taxon>Endopterygota</taxon>
        <taxon>Hymenoptera</taxon>
        <taxon>Apocrita</taxon>
        <taxon>Aculeata</taxon>
        <taxon>Apoidea</taxon>
        <taxon>Anthophila</taxon>
        <taxon>Apidae</taxon>
        <taxon>Habropoda</taxon>
    </lineage>
</organism>
<dbReference type="EMBL" id="KQ414590">
    <property type="protein sequence ID" value="KOC70370.1"/>
    <property type="molecule type" value="Genomic_DNA"/>
</dbReference>
<dbReference type="InterPro" id="IPR052111">
    <property type="entry name" value="Spermatogenesis_Ciliary_MAP"/>
</dbReference>
<dbReference type="GO" id="GO:0051493">
    <property type="term" value="P:regulation of cytoskeleton organization"/>
    <property type="evidence" value="ECO:0007669"/>
    <property type="project" value="TreeGrafter"/>
</dbReference>
<accession>A0A0L7RHN9</accession>
<evidence type="ECO:0000259" key="2">
    <source>
        <dbReference type="PROSITE" id="PS50021"/>
    </source>
</evidence>
<keyword evidence="4" id="KW-1185">Reference proteome</keyword>
<keyword evidence="3" id="KW-0969">Cilium</keyword>
<dbReference type="GO" id="GO:0005930">
    <property type="term" value="C:axoneme"/>
    <property type="evidence" value="ECO:0007669"/>
    <property type="project" value="TreeGrafter"/>
</dbReference>
<feature type="region of interest" description="Disordered" evidence="1">
    <location>
        <begin position="118"/>
        <end position="158"/>
    </location>
</feature>
<feature type="compositionally biased region" description="Basic and acidic residues" evidence="1">
    <location>
        <begin position="118"/>
        <end position="145"/>
    </location>
</feature>
<keyword evidence="3" id="KW-0966">Cell projection</keyword>
<dbReference type="FunFam" id="1.10.418.10:FF:000059">
    <property type="entry name" value="RIKEN cDNA 6430531B16 gene"/>
    <property type="match status" value="1"/>
</dbReference>
<protein>
    <submittedName>
        <fullName evidence="3">Sperm flagellar protein 1</fullName>
    </submittedName>
</protein>
<dbReference type="SUPFAM" id="SSF47576">
    <property type="entry name" value="Calponin-homology domain, CH-domain"/>
    <property type="match status" value="1"/>
</dbReference>
<keyword evidence="3" id="KW-0282">Flagellum</keyword>
<evidence type="ECO:0000313" key="3">
    <source>
        <dbReference type="EMBL" id="KOC70370.1"/>
    </source>
</evidence>
<gene>
    <name evidence="3" type="ORF">WH47_02873</name>
</gene>
<dbReference type="AlphaFoldDB" id="A0A0L7RHN9"/>
<reference evidence="3 4" key="1">
    <citation type="submission" date="2015-07" db="EMBL/GenBank/DDBJ databases">
        <title>The genome of Habropoda laboriosa.</title>
        <authorList>
            <person name="Pan H."/>
            <person name="Kapheim K."/>
        </authorList>
    </citation>
    <scope>NUCLEOTIDE SEQUENCE [LARGE SCALE GENOMIC DNA]</scope>
    <source>
        <strain evidence="3">0110345459</strain>
    </source>
</reference>
<evidence type="ECO:0000256" key="1">
    <source>
        <dbReference type="SAM" id="MobiDB-lite"/>
    </source>
</evidence>
<proteinExistence type="predicted"/>
<dbReference type="Pfam" id="PF06294">
    <property type="entry name" value="CH_2"/>
    <property type="match status" value="1"/>
</dbReference>
<name>A0A0L7RHN9_9HYME</name>
<sequence>MADKNVENSENQLEELYTWISGIPLSKPTKNLTRDFSDAVIMAEILKLYCPRYVDLHNYVPVNSLTAKKENWNILNRKVLSKINMKLTKDVIHQLANCQPGTAEHVLLELKKKISKDSEHQKSQDLTYNDKENDSIEEGKIDEHSMNNTLSKSLMPPPVNRSTLKAQGTSENINVEDAVLDPVYMKWIQEIREMEDIICSLTHKITYLKSVMKLKDL</sequence>
<dbReference type="PROSITE" id="PS50021">
    <property type="entry name" value="CH"/>
    <property type="match status" value="1"/>
</dbReference>
<dbReference type="GO" id="GO:0008017">
    <property type="term" value="F:microtubule binding"/>
    <property type="evidence" value="ECO:0007669"/>
    <property type="project" value="TreeGrafter"/>
</dbReference>
<dbReference type="InterPro" id="IPR010441">
    <property type="entry name" value="CH_2"/>
</dbReference>
<dbReference type="InterPro" id="IPR036872">
    <property type="entry name" value="CH_dom_sf"/>
</dbReference>
<dbReference type="PANTHER" id="PTHR12509:SF9">
    <property type="entry name" value="SPERM FLAGELLAR PROTEIN 1 ISOFORM X1"/>
    <property type="match status" value="1"/>
</dbReference>
<feature type="domain" description="Calponin-homology (CH)" evidence="2">
    <location>
        <begin position="10"/>
        <end position="115"/>
    </location>
</feature>
<evidence type="ECO:0000313" key="4">
    <source>
        <dbReference type="Proteomes" id="UP000053825"/>
    </source>
</evidence>
<dbReference type="OrthoDB" id="193300at2759"/>
<dbReference type="Proteomes" id="UP000053825">
    <property type="component" value="Unassembled WGS sequence"/>
</dbReference>
<dbReference type="Gene3D" id="1.10.418.10">
    <property type="entry name" value="Calponin-like domain"/>
    <property type="match status" value="1"/>
</dbReference>